<dbReference type="EC" id="3.1.1.1" evidence="3"/>
<dbReference type="AlphaFoldDB" id="A0AAV2VMD7"/>
<dbReference type="Proteomes" id="UP000018211">
    <property type="component" value="Unassembled WGS sequence"/>
</dbReference>
<comment type="function">
    <text evidence="3">Catalyzes the hydrolysis of esters.</text>
</comment>
<evidence type="ECO:0000256" key="2">
    <source>
        <dbReference type="ARBA" id="ARBA00022801"/>
    </source>
</evidence>
<evidence type="ECO:0000313" key="4">
    <source>
        <dbReference type="EMBL" id="CCO45894.1"/>
    </source>
</evidence>
<gene>
    <name evidence="3" type="primary">frsA</name>
    <name evidence="4" type="ORF">VIBNISOn1_1610016</name>
</gene>
<name>A0AAV2VMD7_9VIBR</name>
<evidence type="ECO:0000313" key="5">
    <source>
        <dbReference type="Proteomes" id="UP000018211"/>
    </source>
</evidence>
<dbReference type="InterPro" id="IPR029058">
    <property type="entry name" value="AB_hydrolase_fold"/>
</dbReference>
<comment type="similarity">
    <text evidence="3">Belongs to the FrsA family.</text>
</comment>
<proteinExistence type="inferred from homology"/>
<dbReference type="Pfam" id="PF06500">
    <property type="entry name" value="FrsA-like"/>
    <property type="match status" value="1"/>
</dbReference>
<dbReference type="NCBIfam" id="NF003460">
    <property type="entry name" value="PRK05077.1"/>
    <property type="match status" value="1"/>
</dbReference>
<sequence length="417" mass="47213">MSISEEQTSKNLSEELFQNHRQAKETSALVRYMPSNESYLDKKREEQGESWYRTLRKMQWIWQGIEPLELESVLSRIASSDHSRTHDEWLDTVMGYHSGNWTYEWIHQGMINQKKGDELKGEEASNAYFNASLCFSIAGYPHIKGDSLSIQAQVLVHKAYDKAMEHSQYVTKKVEVPFGKRKIKANLHLPHTDRQLPVVIVSAGLDSLQSDMWRLFRDYLAPNDIAMLTLDMPSIGHSSHWDLTEDSSCLHKAVLDELPNLPWVDHFKVGLVGFRFGGNAAVRLSFLEQDRIKACVALGAPIHDVLSSTDKLLQMPKMYLDMLASRLGKDVVDIHSLAGQMRAWSLKAQGFLSSRRTQVPILAIGLEGDPVSPYSDNKLVSFFSQGGKAKKVSSKSISQGYEEALSLAMQWLKDELK</sequence>
<comment type="catalytic activity">
    <reaction evidence="3">
        <text>a carboxylic ester + H2O = an alcohol + a carboxylate + H(+)</text>
        <dbReference type="Rhea" id="RHEA:21164"/>
        <dbReference type="ChEBI" id="CHEBI:15377"/>
        <dbReference type="ChEBI" id="CHEBI:15378"/>
        <dbReference type="ChEBI" id="CHEBI:29067"/>
        <dbReference type="ChEBI" id="CHEBI:30879"/>
        <dbReference type="ChEBI" id="CHEBI:33308"/>
        <dbReference type="EC" id="3.1.1.1"/>
    </reaction>
</comment>
<dbReference type="EMBL" id="CAOF01000070">
    <property type="protein sequence ID" value="CCO45894.1"/>
    <property type="molecule type" value="Genomic_DNA"/>
</dbReference>
<dbReference type="InterPro" id="IPR050261">
    <property type="entry name" value="FrsA_esterase"/>
</dbReference>
<reference evidence="4 5" key="1">
    <citation type="journal article" date="2013" name="ISME J.">
        <title>Comparative genomics of pathogenic lineages of Vibrio nigripulchritudo identifies virulence-associated traits.</title>
        <authorList>
            <person name="Goudenege D."/>
            <person name="Labreuche Y."/>
            <person name="Krin E."/>
            <person name="Ansquer D."/>
            <person name="Mangenot S."/>
            <person name="Calteau A."/>
            <person name="Medigue C."/>
            <person name="Mazel D."/>
            <person name="Polz M.F."/>
            <person name="Le Roux F."/>
        </authorList>
    </citation>
    <scope>NUCLEOTIDE SEQUENCE [LARGE SCALE GENOMIC DNA]</scope>
    <source>
        <strain evidence="4 5">SOn1</strain>
    </source>
</reference>
<evidence type="ECO:0000256" key="3">
    <source>
        <dbReference type="HAMAP-Rule" id="MF_01063"/>
    </source>
</evidence>
<keyword evidence="2 3" id="KW-0378">Hydrolase</keyword>
<dbReference type="GO" id="GO:0106435">
    <property type="term" value="F:carboxylesterase activity"/>
    <property type="evidence" value="ECO:0007669"/>
    <property type="project" value="UniProtKB-EC"/>
</dbReference>
<dbReference type="RefSeq" id="WP_022605774.1">
    <property type="nucleotide sequence ID" value="NZ_LK391965.1"/>
</dbReference>
<dbReference type="Gene3D" id="3.40.50.1820">
    <property type="entry name" value="alpha/beta hydrolase"/>
    <property type="match status" value="1"/>
</dbReference>
<dbReference type="PANTHER" id="PTHR22946:SF4">
    <property type="entry name" value="ESTERASE FRSA"/>
    <property type="match status" value="1"/>
</dbReference>
<dbReference type="HAMAP" id="MF_01063">
    <property type="entry name" value="FrsA"/>
    <property type="match status" value="1"/>
</dbReference>
<dbReference type="PANTHER" id="PTHR22946">
    <property type="entry name" value="DIENELACTONE HYDROLASE DOMAIN-CONTAINING PROTEIN-RELATED"/>
    <property type="match status" value="1"/>
</dbReference>
<dbReference type="InterPro" id="IPR010520">
    <property type="entry name" value="FrsA-like"/>
</dbReference>
<comment type="caution">
    <text evidence="4">The sequence shown here is derived from an EMBL/GenBank/DDBJ whole genome shotgun (WGS) entry which is preliminary data.</text>
</comment>
<keyword evidence="1 3" id="KW-0719">Serine esterase</keyword>
<dbReference type="SUPFAM" id="SSF53474">
    <property type="entry name" value="alpha/beta-Hydrolases"/>
    <property type="match status" value="1"/>
</dbReference>
<dbReference type="InterPro" id="IPR043423">
    <property type="entry name" value="FrsA"/>
</dbReference>
<accession>A0AAV2VMD7</accession>
<protein>
    <recommendedName>
        <fullName evidence="3">Esterase FrsA</fullName>
        <ecNumber evidence="3">3.1.1.1</ecNumber>
    </recommendedName>
</protein>
<evidence type="ECO:0000256" key="1">
    <source>
        <dbReference type="ARBA" id="ARBA00022487"/>
    </source>
</evidence>
<organism evidence="4 5">
    <name type="scientific">Vibrio nigripulchritudo SOn1</name>
    <dbReference type="NCBI Taxonomy" id="1238450"/>
    <lineage>
        <taxon>Bacteria</taxon>
        <taxon>Pseudomonadati</taxon>
        <taxon>Pseudomonadota</taxon>
        <taxon>Gammaproteobacteria</taxon>
        <taxon>Vibrionales</taxon>
        <taxon>Vibrionaceae</taxon>
        <taxon>Vibrio</taxon>
    </lineage>
</organism>